<sequence>MKTVSVRELRQNPAQMLRDVESGERCTIASYDRPIARVEPVASSTRLIPPKRTGRPNLASLPRHELRTAASIDELLDDLRGSDDDVLRRHVRRRSRDAAVLARAVSWFEEAAESDELVSSRLLKTELTRSTSAPLCDPASKTS</sequence>
<proteinExistence type="inferred from homology"/>
<evidence type="ECO:0000313" key="4">
    <source>
        <dbReference type="Proteomes" id="UP000016462"/>
    </source>
</evidence>
<dbReference type="RefSeq" id="WP_021064839.1">
    <property type="nucleotide sequence ID" value="NZ_ASHR01000004.1"/>
</dbReference>
<evidence type="ECO:0000313" key="3">
    <source>
        <dbReference type="EMBL" id="ERG65435.1"/>
    </source>
</evidence>
<comment type="similarity">
    <text evidence="1">Belongs to the phD/YefM antitoxin family.</text>
</comment>
<evidence type="ECO:0000256" key="2">
    <source>
        <dbReference type="SAM" id="MobiDB-lite"/>
    </source>
</evidence>
<dbReference type="SUPFAM" id="SSF143120">
    <property type="entry name" value="YefM-like"/>
    <property type="match status" value="1"/>
</dbReference>
<dbReference type="Proteomes" id="UP000016462">
    <property type="component" value="Unassembled WGS sequence"/>
</dbReference>
<reference evidence="3 4" key="1">
    <citation type="journal article" date="2013" name="Genome Announc.">
        <title>First draft genome sequence from a member of the genus agrococcus, isolated from modern microbialites.</title>
        <authorList>
            <person name="White R.A.III."/>
            <person name="Grassa C.J."/>
            <person name="Suttle C.A."/>
        </authorList>
    </citation>
    <scope>NUCLEOTIDE SEQUENCE [LARGE SCALE GENOMIC DNA]</scope>
    <source>
        <strain evidence="3 4">RW1</strain>
    </source>
</reference>
<organism evidence="3 4">
    <name type="scientific">Agrococcus pavilionensis RW1</name>
    <dbReference type="NCBI Taxonomy" id="1330458"/>
    <lineage>
        <taxon>Bacteria</taxon>
        <taxon>Bacillati</taxon>
        <taxon>Actinomycetota</taxon>
        <taxon>Actinomycetes</taxon>
        <taxon>Micrococcales</taxon>
        <taxon>Microbacteriaceae</taxon>
        <taxon>Agrococcus</taxon>
    </lineage>
</organism>
<protein>
    <submittedName>
        <fullName evidence="3">Uncharacterized protein</fullName>
    </submittedName>
</protein>
<dbReference type="AlphaFoldDB" id="U1MXZ9"/>
<dbReference type="OrthoDB" id="4419580at2"/>
<name>U1MXZ9_9MICO</name>
<comment type="caution">
    <text evidence="3">The sequence shown here is derived from an EMBL/GenBank/DDBJ whole genome shotgun (WGS) entry which is preliminary data.</text>
</comment>
<dbReference type="EMBL" id="ASHR01000004">
    <property type="protein sequence ID" value="ERG65435.1"/>
    <property type="molecule type" value="Genomic_DNA"/>
</dbReference>
<evidence type="ECO:0000256" key="1">
    <source>
        <dbReference type="ARBA" id="ARBA00009981"/>
    </source>
</evidence>
<dbReference type="InterPro" id="IPR036165">
    <property type="entry name" value="YefM-like_sf"/>
</dbReference>
<accession>U1MXZ9</accession>
<keyword evidence="4" id="KW-1185">Reference proteome</keyword>
<gene>
    <name evidence="3" type="ORF">L332_13420</name>
</gene>
<feature type="region of interest" description="Disordered" evidence="2">
    <location>
        <begin position="42"/>
        <end position="61"/>
    </location>
</feature>
<dbReference type="Gene3D" id="3.40.1620.10">
    <property type="entry name" value="YefM-like domain"/>
    <property type="match status" value="1"/>
</dbReference>